<dbReference type="PANTHER" id="PTHR43261:SF1">
    <property type="entry name" value="RIBOSOME-RELEASING FACTOR 2, MITOCHONDRIAL"/>
    <property type="match status" value="1"/>
</dbReference>
<keyword evidence="3" id="KW-0648">Protein biosynthesis</keyword>
<comment type="function">
    <text evidence="5">Catalyzes the GTP-dependent ribosomal translocation step during translation elongation. During this step, the ribosome changes from the pre-translocational (PRE) to the post-translocational (POST) state as the newly formed A-site-bound peptidyl-tRNA and P-site-bound deacylated tRNA move to the P and E sites, respectively. Catalyzes the coordinated movement of the two tRNA molecules, the mRNA and conformational changes in the ribosome.</text>
</comment>
<evidence type="ECO:0000256" key="4">
    <source>
        <dbReference type="ARBA" id="ARBA00023134"/>
    </source>
</evidence>
<evidence type="ECO:0000313" key="9">
    <source>
        <dbReference type="Proteomes" id="UP000284120"/>
    </source>
</evidence>
<dbReference type="Gene3D" id="3.30.70.870">
    <property type="entry name" value="Elongation Factor G (Translational Gtpase), domain 3"/>
    <property type="match status" value="1"/>
</dbReference>
<dbReference type="InterPro" id="IPR020568">
    <property type="entry name" value="Ribosomal_Su5_D2-typ_SF"/>
</dbReference>
<evidence type="ECO:0000256" key="3">
    <source>
        <dbReference type="ARBA" id="ARBA00022917"/>
    </source>
</evidence>
<dbReference type="AlphaFoldDB" id="A0A3S3PF77"/>
<keyword evidence="9" id="KW-1185">Reference proteome</keyword>
<feature type="domain" description="Elongation factor EFG" evidence="6">
    <location>
        <begin position="539"/>
        <end position="626"/>
    </location>
</feature>
<keyword evidence="4" id="KW-0342">GTP-binding</keyword>
<reference evidence="8 9" key="1">
    <citation type="submission" date="2018-06" db="EMBL/GenBank/DDBJ databases">
        <title>Pedobacter endophyticus sp. nov., an endophytic bacterium isolated from a leaf of Triticum aestivum.</title>
        <authorList>
            <person name="Zhang L."/>
        </authorList>
    </citation>
    <scope>NUCLEOTIDE SEQUENCE [LARGE SCALE GENOMIC DNA]</scope>
    <source>
        <strain evidence="8 9">CM134L-2</strain>
    </source>
</reference>
<dbReference type="Gene3D" id="3.30.230.10">
    <property type="match status" value="1"/>
</dbReference>
<dbReference type="CDD" id="cd03713">
    <property type="entry name" value="EFG_mtEFG_C"/>
    <property type="match status" value="1"/>
</dbReference>
<dbReference type="InterPro" id="IPR035647">
    <property type="entry name" value="EFG_III/V"/>
</dbReference>
<evidence type="ECO:0000256" key="5">
    <source>
        <dbReference type="ARBA" id="ARBA00024731"/>
    </source>
</evidence>
<dbReference type="InterPro" id="IPR035649">
    <property type="entry name" value="EFG_V"/>
</dbReference>
<dbReference type="EMBL" id="SAYW01000008">
    <property type="protein sequence ID" value="RWU03944.1"/>
    <property type="molecule type" value="Genomic_DNA"/>
</dbReference>
<evidence type="ECO:0000313" key="8">
    <source>
        <dbReference type="EMBL" id="RWU03944.1"/>
    </source>
</evidence>
<dbReference type="Pfam" id="PF00679">
    <property type="entry name" value="EFG_C"/>
    <property type="match status" value="1"/>
</dbReference>
<keyword evidence="1" id="KW-0547">Nucleotide-binding</keyword>
<dbReference type="SMART" id="SM00838">
    <property type="entry name" value="EFG_C"/>
    <property type="match status" value="1"/>
</dbReference>
<sequence length="638" mass="73502">MTSQEFDRNLQSLKVIYRNQGKTNNGFNVVQSFIKEHNSEEFDHLLRFHIPKGVYGEELIKRFEIDALIEWYNLLFIGVLAGYLDRDLDRDTISELQLVLNNPSIVNYYEERYPYLLTSFTLQFFSTDRKEFKIPEDNSAAIGAYHIFMTLNRILREDEDVVRFLGMLDYVWYEDDSQAGYTRLNGVLEVLGSSSVLKEVLSLNEKNEMAKGVWGFIKFVNVLSEFRSLLESIGNEPLLQSAMWMYHGYYFDRMNAEMNLFFDKAFKNLGLVLNDESLFLNVAEGVYQDQELPMLDEDDLSVIAKKATAKSLDDVMWMLNPNRFDAIKNYFKNRIYGPLRVIAISVEPKIQSEIERLSRSITKLAEEDSTLGVELDEDTGQIILRCINELHLSKTILRINHEFKVEINTGIPQVAYKEALTASVLHREIYKKQSGGRGKFADIQFEIGPADQSFLSEGKGGFQFVNRVVGGVVPEDFIPFIRKGFETSMNYGPMAGFPLENMKITLFGGSFHTVESDALSFELCAKNGFREAVYKAKPIILEPIMLIEILTPEQFFVDILVDLNRRRCMLQGMDKRNNLEVLTAYVPLNEMLDYLKTLHSISEYRASYTTQFSHYESVPQIIQKDILAKLKSNSRINN</sequence>
<dbReference type="OrthoDB" id="1333974at2"/>
<gene>
    <name evidence="8" type="ORF">DPV69_19875</name>
</gene>
<evidence type="ECO:0000259" key="7">
    <source>
        <dbReference type="SMART" id="SM00889"/>
    </source>
</evidence>
<dbReference type="SUPFAM" id="SSF54980">
    <property type="entry name" value="EF-G C-terminal domain-like"/>
    <property type="match status" value="2"/>
</dbReference>
<feature type="domain" description="Translation elongation factor EFG/EF2" evidence="7">
    <location>
        <begin position="413"/>
        <end position="537"/>
    </location>
</feature>
<dbReference type="Pfam" id="PF14492">
    <property type="entry name" value="EFG_III"/>
    <property type="match status" value="1"/>
</dbReference>
<organism evidence="8 9">
    <name type="scientific">Pedobacter chitinilyticus</name>
    <dbReference type="NCBI Taxonomy" id="2233776"/>
    <lineage>
        <taxon>Bacteria</taxon>
        <taxon>Pseudomonadati</taxon>
        <taxon>Bacteroidota</taxon>
        <taxon>Sphingobacteriia</taxon>
        <taxon>Sphingobacteriales</taxon>
        <taxon>Sphingobacteriaceae</taxon>
        <taxon>Pedobacter</taxon>
    </lineage>
</organism>
<dbReference type="InterPro" id="IPR005517">
    <property type="entry name" value="Transl_elong_EFG/EF2_IV"/>
</dbReference>
<dbReference type="Pfam" id="PF03764">
    <property type="entry name" value="EFG_IV"/>
    <property type="match status" value="1"/>
</dbReference>
<dbReference type="GO" id="GO:0005525">
    <property type="term" value="F:GTP binding"/>
    <property type="evidence" value="ECO:0007669"/>
    <property type="project" value="UniProtKB-KW"/>
</dbReference>
<accession>A0A3S3PF77</accession>
<dbReference type="SMART" id="SM00889">
    <property type="entry name" value="EFG_IV"/>
    <property type="match status" value="1"/>
</dbReference>
<dbReference type="InterPro" id="IPR014721">
    <property type="entry name" value="Ribsml_uS5_D2-typ_fold_subgr"/>
</dbReference>
<evidence type="ECO:0000259" key="6">
    <source>
        <dbReference type="SMART" id="SM00838"/>
    </source>
</evidence>
<proteinExistence type="predicted"/>
<evidence type="ECO:0000256" key="1">
    <source>
        <dbReference type="ARBA" id="ARBA00022741"/>
    </source>
</evidence>
<dbReference type="Proteomes" id="UP000284120">
    <property type="component" value="Unassembled WGS sequence"/>
</dbReference>
<dbReference type="FunFam" id="3.30.70.240:FF:000001">
    <property type="entry name" value="Elongation factor G"/>
    <property type="match status" value="1"/>
</dbReference>
<dbReference type="InterPro" id="IPR041095">
    <property type="entry name" value="EFG_II"/>
</dbReference>
<dbReference type="GO" id="GO:0003746">
    <property type="term" value="F:translation elongation factor activity"/>
    <property type="evidence" value="ECO:0007669"/>
    <property type="project" value="UniProtKB-KW"/>
</dbReference>
<protein>
    <recommendedName>
        <fullName evidence="10">Elongation factor G</fullName>
    </recommendedName>
</protein>
<dbReference type="Gene3D" id="3.30.70.240">
    <property type="match status" value="1"/>
</dbReference>
<keyword evidence="2" id="KW-0251">Elongation factor</keyword>
<comment type="caution">
    <text evidence="8">The sequence shown here is derived from an EMBL/GenBank/DDBJ whole genome shotgun (WGS) entry which is preliminary data.</text>
</comment>
<name>A0A3S3PF77_9SPHI</name>
<dbReference type="RefSeq" id="WP_113649182.1">
    <property type="nucleotide sequence ID" value="NZ_QMHN01000008.1"/>
</dbReference>
<dbReference type="InterPro" id="IPR000640">
    <property type="entry name" value="EFG_V-like"/>
</dbReference>
<dbReference type="PANTHER" id="PTHR43261">
    <property type="entry name" value="TRANSLATION ELONGATION FACTOR G-RELATED"/>
    <property type="match status" value="1"/>
</dbReference>
<evidence type="ECO:0008006" key="10">
    <source>
        <dbReference type="Google" id="ProtNLM"/>
    </source>
</evidence>
<dbReference type="GO" id="GO:0032790">
    <property type="term" value="P:ribosome disassembly"/>
    <property type="evidence" value="ECO:0007669"/>
    <property type="project" value="TreeGrafter"/>
</dbReference>
<dbReference type="SUPFAM" id="SSF54211">
    <property type="entry name" value="Ribosomal protein S5 domain 2-like"/>
    <property type="match status" value="1"/>
</dbReference>
<evidence type="ECO:0000256" key="2">
    <source>
        <dbReference type="ARBA" id="ARBA00022768"/>
    </source>
</evidence>